<keyword evidence="9" id="KW-0479">Metal-binding</keyword>
<evidence type="ECO:0000256" key="12">
    <source>
        <dbReference type="ARBA" id="ARBA00023002"/>
    </source>
</evidence>
<evidence type="ECO:0000256" key="3">
    <source>
        <dbReference type="ARBA" id="ARBA00006401"/>
    </source>
</evidence>
<evidence type="ECO:0000259" key="20">
    <source>
        <dbReference type="PROSITE" id="PS51384"/>
    </source>
</evidence>
<dbReference type="InterPro" id="IPR001433">
    <property type="entry name" value="OxRdtase_FAD/NAD-bd"/>
</dbReference>
<dbReference type="CDD" id="cd14781">
    <property type="entry name" value="FHb-globin_1"/>
    <property type="match status" value="1"/>
</dbReference>
<comment type="caution">
    <text evidence="21">The sequence shown here is derived from an EMBL/GenBank/DDBJ whole genome shotgun (WGS) entry which is preliminary data.</text>
</comment>
<evidence type="ECO:0000256" key="14">
    <source>
        <dbReference type="ARBA" id="ARBA00023027"/>
    </source>
</evidence>
<dbReference type="PROSITE" id="PS51384">
    <property type="entry name" value="FAD_FR"/>
    <property type="match status" value="1"/>
</dbReference>
<dbReference type="InterPro" id="IPR039261">
    <property type="entry name" value="FNR_nucleotide-bd"/>
</dbReference>
<evidence type="ECO:0000256" key="8">
    <source>
        <dbReference type="ARBA" id="ARBA00022630"/>
    </source>
</evidence>
<evidence type="ECO:0000313" key="21">
    <source>
        <dbReference type="EMBL" id="KMO29999.1"/>
    </source>
</evidence>
<dbReference type="PANTHER" id="PTHR43396">
    <property type="entry name" value="FLAVOHEMOPROTEIN"/>
    <property type="match status" value="1"/>
</dbReference>
<keyword evidence="18" id="KW-0813">Transport</keyword>
<dbReference type="PANTHER" id="PTHR43396:SF3">
    <property type="entry name" value="FLAVOHEMOPROTEIN"/>
    <property type="match status" value="1"/>
</dbReference>
<evidence type="ECO:0000259" key="19">
    <source>
        <dbReference type="PROSITE" id="PS01033"/>
    </source>
</evidence>
<comment type="cofactor">
    <cofactor evidence="2">
        <name>FAD</name>
        <dbReference type="ChEBI" id="CHEBI:57692"/>
    </cofactor>
</comment>
<evidence type="ECO:0000256" key="10">
    <source>
        <dbReference type="ARBA" id="ARBA00022827"/>
    </source>
</evidence>
<dbReference type="EMBL" id="LABX01000187">
    <property type="protein sequence ID" value="KMO29999.1"/>
    <property type="molecule type" value="Genomic_DNA"/>
</dbReference>
<dbReference type="Gene3D" id="1.10.490.10">
    <property type="entry name" value="Globins"/>
    <property type="match status" value="1"/>
</dbReference>
<evidence type="ECO:0000256" key="18">
    <source>
        <dbReference type="RuleBase" id="RU000356"/>
    </source>
</evidence>
<keyword evidence="5" id="KW-0216">Detoxification</keyword>
<gene>
    <name evidence="21" type="ORF">VP06_23140</name>
</gene>
<evidence type="ECO:0000256" key="2">
    <source>
        <dbReference type="ARBA" id="ARBA00001974"/>
    </source>
</evidence>
<evidence type="ECO:0000313" key="22">
    <source>
        <dbReference type="Proteomes" id="UP000035929"/>
    </source>
</evidence>
<dbReference type="GO" id="GO:0046872">
    <property type="term" value="F:metal ion binding"/>
    <property type="evidence" value="ECO:0007669"/>
    <property type="project" value="UniProtKB-KW"/>
</dbReference>
<dbReference type="GO" id="GO:0005344">
    <property type="term" value="F:oxygen carrier activity"/>
    <property type="evidence" value="ECO:0007669"/>
    <property type="project" value="UniProtKB-KW"/>
</dbReference>
<accession>A0A0J6S8H1</accession>
<comment type="cofactor">
    <cofactor evidence="1">
        <name>heme b</name>
        <dbReference type="ChEBI" id="CHEBI:60344"/>
    </cofactor>
</comment>
<dbReference type="SUPFAM" id="SSF52343">
    <property type="entry name" value="Ferredoxin reductase-like, C-terminal NADP-linked domain"/>
    <property type="match status" value="1"/>
</dbReference>
<comment type="similarity">
    <text evidence="18">Belongs to the globin family.</text>
</comment>
<feature type="domain" description="FAD-binding FR-type" evidence="20">
    <location>
        <begin position="155"/>
        <end position="264"/>
    </location>
</feature>
<dbReference type="GO" id="GO:0009636">
    <property type="term" value="P:response to toxic substance"/>
    <property type="evidence" value="ECO:0007669"/>
    <property type="project" value="UniProtKB-KW"/>
</dbReference>
<protein>
    <recommendedName>
        <fullName evidence="4">nitric oxide dioxygenase</fullName>
        <ecNumber evidence="4">1.14.12.17</ecNumber>
    </recommendedName>
</protein>
<dbReference type="PRINTS" id="PR00371">
    <property type="entry name" value="FPNCR"/>
</dbReference>
<organism evidence="21 22">
    <name type="scientific">Methylobacterium aquaticum</name>
    <dbReference type="NCBI Taxonomy" id="270351"/>
    <lineage>
        <taxon>Bacteria</taxon>
        <taxon>Pseudomonadati</taxon>
        <taxon>Pseudomonadota</taxon>
        <taxon>Alphaproteobacteria</taxon>
        <taxon>Hyphomicrobiales</taxon>
        <taxon>Methylobacteriaceae</taxon>
        <taxon>Methylobacterium</taxon>
    </lineage>
</organism>
<dbReference type="Proteomes" id="UP000035929">
    <property type="component" value="Unassembled WGS sequence"/>
</dbReference>
<comment type="function">
    <text evidence="15">Is involved in NO detoxification in an aerobic process, termed nitric oxide dioxygenase (NOD) reaction that utilizes O(2) and NAD(P)H to convert NO to nitrate, which protects the bacterium from various noxious nitrogen compounds. Therefore, plays a central role in the inducible response to nitrosative stress.</text>
</comment>
<evidence type="ECO:0000256" key="7">
    <source>
        <dbReference type="ARBA" id="ARBA00022621"/>
    </source>
</evidence>
<evidence type="ECO:0000256" key="16">
    <source>
        <dbReference type="ARBA" id="ARBA00048649"/>
    </source>
</evidence>
<evidence type="ECO:0000256" key="9">
    <source>
        <dbReference type="ARBA" id="ARBA00022723"/>
    </source>
</evidence>
<reference evidence="21 22" key="1">
    <citation type="submission" date="2015-03" db="EMBL/GenBank/DDBJ databases">
        <title>Genome sequencing of Methylobacterium aquaticum DSM16371 type strain.</title>
        <authorList>
            <person name="Chaudhry V."/>
            <person name="Patil P.B."/>
        </authorList>
    </citation>
    <scope>NUCLEOTIDE SEQUENCE [LARGE SCALE GENOMIC DNA]</scope>
    <source>
        <strain evidence="21 22">DSM 16371</strain>
    </source>
</reference>
<name>A0A0J6S8H1_9HYPH</name>
<evidence type="ECO:0000256" key="17">
    <source>
        <dbReference type="ARBA" id="ARBA00049433"/>
    </source>
</evidence>
<dbReference type="AlphaFoldDB" id="A0A0J6S8H1"/>
<dbReference type="CDD" id="cd06184">
    <property type="entry name" value="flavohem_like_fad_nad_binding"/>
    <property type="match status" value="1"/>
</dbReference>
<evidence type="ECO:0000256" key="15">
    <source>
        <dbReference type="ARBA" id="ARBA00025094"/>
    </source>
</evidence>
<dbReference type="FunFam" id="3.40.50.80:FF:000010">
    <property type="entry name" value="Flavohemoprotein"/>
    <property type="match status" value="1"/>
</dbReference>
<keyword evidence="12" id="KW-0560">Oxidoreductase</keyword>
<dbReference type="SUPFAM" id="SSF46458">
    <property type="entry name" value="Globin-like"/>
    <property type="match status" value="1"/>
</dbReference>
<evidence type="ECO:0000256" key="4">
    <source>
        <dbReference type="ARBA" id="ARBA00012229"/>
    </source>
</evidence>
<dbReference type="PRINTS" id="PR00410">
    <property type="entry name" value="PHEHYDRXLASE"/>
</dbReference>
<dbReference type="GO" id="GO:0019825">
    <property type="term" value="F:oxygen binding"/>
    <property type="evidence" value="ECO:0007669"/>
    <property type="project" value="InterPro"/>
</dbReference>
<sequence length="414" mass="44583">MPSPLSPATIAIVKATIPALEAHGLAITRRMYERLFEDPAIRDLFNQSHHGETGSQPKALANAVLAYARNIDNLGALASAVERIAQKHVTLAILPAHYHAVADALLGAIRDVLGEAATPEIGAAWGEAYWFLADILIDREAAIYHDHEAQPGGWTGWRDVRIESVTIESETIRSFVLVPVDGGPVLRHLPGQSLGIRFDLPGEGVPTRNYSVSCAPNDRSYRITVKREATPGRPAGLVSSWLHDAAHPGMVLPIAAPAGDFVLDRASSAPVVLVSGGVGLTPMMSMLETLHAEAPERPTWYVHGALNGRVHAMAARARQFAAERPALRLHTVYEAPEATDRLGVDHDAIGRITPEWLVAHTPAAEATYYLCGPKPFLASLVHGLARLGVPAERIRYEFFGPADALVEEVPRVAA</sequence>
<dbReference type="PATRIC" id="fig|270351.6.peg.2511"/>
<dbReference type="InterPro" id="IPR017938">
    <property type="entry name" value="Riboflavin_synthase-like_b-brl"/>
</dbReference>
<evidence type="ECO:0000256" key="6">
    <source>
        <dbReference type="ARBA" id="ARBA00022617"/>
    </source>
</evidence>
<evidence type="ECO:0000256" key="1">
    <source>
        <dbReference type="ARBA" id="ARBA00001970"/>
    </source>
</evidence>
<dbReference type="SUPFAM" id="SSF63380">
    <property type="entry name" value="Riboflavin synthase domain-like"/>
    <property type="match status" value="1"/>
</dbReference>
<evidence type="ECO:0000256" key="11">
    <source>
        <dbReference type="ARBA" id="ARBA00022857"/>
    </source>
</evidence>
<evidence type="ECO:0000256" key="13">
    <source>
        <dbReference type="ARBA" id="ARBA00023004"/>
    </source>
</evidence>
<feature type="domain" description="Globin" evidence="19">
    <location>
        <begin position="4"/>
        <end position="141"/>
    </location>
</feature>
<keyword evidence="13" id="KW-0408">Iron</keyword>
<dbReference type="GO" id="GO:0071949">
    <property type="term" value="F:FAD binding"/>
    <property type="evidence" value="ECO:0007669"/>
    <property type="project" value="TreeGrafter"/>
</dbReference>
<dbReference type="GO" id="GO:0071500">
    <property type="term" value="P:cellular response to nitrosative stress"/>
    <property type="evidence" value="ECO:0007669"/>
    <property type="project" value="TreeGrafter"/>
</dbReference>
<keyword evidence="6 18" id="KW-0349">Heme</keyword>
<proteinExistence type="inferred from homology"/>
<dbReference type="EC" id="1.14.12.17" evidence="4"/>
<keyword evidence="11" id="KW-0521">NADP</keyword>
<dbReference type="GO" id="GO:0020037">
    <property type="term" value="F:heme binding"/>
    <property type="evidence" value="ECO:0007669"/>
    <property type="project" value="InterPro"/>
</dbReference>
<keyword evidence="7 18" id="KW-0561">Oxygen transport</keyword>
<dbReference type="GO" id="GO:0046210">
    <property type="term" value="P:nitric oxide catabolic process"/>
    <property type="evidence" value="ECO:0007669"/>
    <property type="project" value="TreeGrafter"/>
</dbReference>
<comment type="similarity">
    <text evidence="3">In the C-terminal section; belongs to the flavoprotein pyridine nucleotide cytochrome reductase family.</text>
</comment>
<keyword evidence="14" id="KW-0520">NAD</keyword>
<dbReference type="Pfam" id="PF00042">
    <property type="entry name" value="Globin"/>
    <property type="match status" value="1"/>
</dbReference>
<dbReference type="InterPro" id="IPR012292">
    <property type="entry name" value="Globin/Proto"/>
</dbReference>
<dbReference type="InterPro" id="IPR017927">
    <property type="entry name" value="FAD-bd_FR_type"/>
</dbReference>
<dbReference type="RefSeq" id="WP_048466136.1">
    <property type="nucleotide sequence ID" value="NZ_LABX01000187.1"/>
</dbReference>
<dbReference type="Gene3D" id="3.40.50.80">
    <property type="entry name" value="Nucleotide-binding domain of ferredoxin-NADP reductase (FNR) module"/>
    <property type="match status" value="1"/>
</dbReference>
<dbReference type="NCBIfam" id="NF009805">
    <property type="entry name" value="PRK13289.1"/>
    <property type="match status" value="1"/>
</dbReference>
<comment type="catalytic activity">
    <reaction evidence="16">
        <text>2 nitric oxide + NADH + 2 O2 = 2 nitrate + NAD(+) + H(+)</text>
        <dbReference type="Rhea" id="RHEA:19469"/>
        <dbReference type="ChEBI" id="CHEBI:15378"/>
        <dbReference type="ChEBI" id="CHEBI:15379"/>
        <dbReference type="ChEBI" id="CHEBI:16480"/>
        <dbReference type="ChEBI" id="CHEBI:17632"/>
        <dbReference type="ChEBI" id="CHEBI:57540"/>
        <dbReference type="ChEBI" id="CHEBI:57945"/>
        <dbReference type="EC" id="1.14.12.17"/>
    </reaction>
</comment>
<evidence type="ECO:0000256" key="5">
    <source>
        <dbReference type="ARBA" id="ARBA00022575"/>
    </source>
</evidence>
<dbReference type="InterPro" id="IPR001709">
    <property type="entry name" value="Flavoprot_Pyr_Nucl_cyt_Rdtase"/>
</dbReference>
<dbReference type="OrthoDB" id="9786134at2"/>
<keyword evidence="8" id="KW-0285">Flavoprotein</keyword>
<dbReference type="Pfam" id="PF00175">
    <property type="entry name" value="NAD_binding_1"/>
    <property type="match status" value="1"/>
</dbReference>
<dbReference type="Gene3D" id="2.40.30.10">
    <property type="entry name" value="Translation factors"/>
    <property type="match status" value="1"/>
</dbReference>
<dbReference type="InterPro" id="IPR009050">
    <property type="entry name" value="Globin-like_sf"/>
</dbReference>
<dbReference type="InterPro" id="IPR000971">
    <property type="entry name" value="Globin"/>
</dbReference>
<dbReference type="GO" id="GO:0008941">
    <property type="term" value="F:nitric oxide dioxygenase NAD(P)H activity"/>
    <property type="evidence" value="ECO:0007669"/>
    <property type="project" value="UniProtKB-EC"/>
</dbReference>
<dbReference type="PROSITE" id="PS01033">
    <property type="entry name" value="GLOBIN"/>
    <property type="match status" value="1"/>
</dbReference>
<keyword evidence="10" id="KW-0274">FAD</keyword>
<comment type="catalytic activity">
    <reaction evidence="17">
        <text>2 nitric oxide + NADPH + 2 O2 = 2 nitrate + NADP(+) + H(+)</text>
        <dbReference type="Rhea" id="RHEA:19465"/>
        <dbReference type="ChEBI" id="CHEBI:15378"/>
        <dbReference type="ChEBI" id="CHEBI:15379"/>
        <dbReference type="ChEBI" id="CHEBI:16480"/>
        <dbReference type="ChEBI" id="CHEBI:17632"/>
        <dbReference type="ChEBI" id="CHEBI:57783"/>
        <dbReference type="ChEBI" id="CHEBI:58349"/>
        <dbReference type="EC" id="1.14.12.17"/>
    </reaction>
</comment>
<dbReference type="FunFam" id="1.10.490.10:FF:000003">
    <property type="entry name" value="Flavohemoprotein"/>
    <property type="match status" value="1"/>
</dbReference>